<gene>
    <name evidence="1" type="ORF">SERLA73DRAFT_71651</name>
</gene>
<dbReference type="HOGENOM" id="CLU_2109629_0_0_1"/>
<evidence type="ECO:0000313" key="1">
    <source>
        <dbReference type="EMBL" id="EGO00653.1"/>
    </source>
</evidence>
<dbReference type="InParanoid" id="F8PRY7"/>
<reference evidence="2" key="1">
    <citation type="journal article" date="2011" name="Science">
        <title>The plant cell wall-decomposing machinery underlies the functional diversity of forest fungi.</title>
        <authorList>
            <person name="Eastwood D.C."/>
            <person name="Floudas D."/>
            <person name="Binder M."/>
            <person name="Majcherczyk A."/>
            <person name="Schneider P."/>
            <person name="Aerts A."/>
            <person name="Asiegbu F.O."/>
            <person name="Baker S.E."/>
            <person name="Barry K."/>
            <person name="Bendiksby M."/>
            <person name="Blumentritt M."/>
            <person name="Coutinho P.M."/>
            <person name="Cullen D."/>
            <person name="de Vries R.P."/>
            <person name="Gathman A."/>
            <person name="Goodell B."/>
            <person name="Henrissat B."/>
            <person name="Ihrmark K."/>
            <person name="Kauserud H."/>
            <person name="Kohler A."/>
            <person name="LaButti K."/>
            <person name="Lapidus A."/>
            <person name="Lavin J.L."/>
            <person name="Lee Y.-H."/>
            <person name="Lindquist E."/>
            <person name="Lilly W."/>
            <person name="Lucas S."/>
            <person name="Morin E."/>
            <person name="Murat C."/>
            <person name="Oguiza J.A."/>
            <person name="Park J."/>
            <person name="Pisabarro A.G."/>
            <person name="Riley R."/>
            <person name="Rosling A."/>
            <person name="Salamov A."/>
            <person name="Schmidt O."/>
            <person name="Schmutz J."/>
            <person name="Skrede I."/>
            <person name="Stenlid J."/>
            <person name="Wiebenga A."/>
            <person name="Xie X."/>
            <person name="Kuees U."/>
            <person name="Hibbett D.S."/>
            <person name="Hoffmeister D."/>
            <person name="Hoegberg N."/>
            <person name="Martin F."/>
            <person name="Grigoriev I.V."/>
            <person name="Watkinson S.C."/>
        </authorList>
    </citation>
    <scope>NUCLEOTIDE SEQUENCE [LARGE SCALE GENOMIC DNA]</scope>
    <source>
        <strain evidence="2">strain S7.3</strain>
    </source>
</reference>
<name>F8PRY7_SERL3</name>
<dbReference type="Proteomes" id="UP000008063">
    <property type="component" value="Unassembled WGS sequence"/>
</dbReference>
<dbReference type="STRING" id="936435.F8PRY7"/>
<evidence type="ECO:0000313" key="2">
    <source>
        <dbReference type="Proteomes" id="UP000008063"/>
    </source>
</evidence>
<protein>
    <recommendedName>
        <fullName evidence="3">Reverse transcriptase RNase H-like domain-containing protein</fullName>
    </recommendedName>
</protein>
<dbReference type="EMBL" id="GL945478">
    <property type="protein sequence ID" value="EGO00653.1"/>
    <property type="molecule type" value="Genomic_DNA"/>
</dbReference>
<proteinExistence type="predicted"/>
<sequence>MDTLARYDFRLEHVKGSANTKADLLSQRIDHPRGERDNEGQVLLPQLAEANIYTMDDVLEEHYLDELLASQHKLDDYIVKKLKDDPKVWKKHNGIIWIGNKEEDELTLGSFKNNIYVPKDPELRARIIEEEHLCP</sequence>
<accession>F8PRY7</accession>
<organism evidence="2">
    <name type="scientific">Serpula lacrymans var. lacrymans (strain S7.3)</name>
    <name type="common">Dry rot fungus</name>
    <dbReference type="NCBI Taxonomy" id="936435"/>
    <lineage>
        <taxon>Eukaryota</taxon>
        <taxon>Fungi</taxon>
        <taxon>Dikarya</taxon>
        <taxon>Basidiomycota</taxon>
        <taxon>Agaricomycotina</taxon>
        <taxon>Agaricomycetes</taxon>
        <taxon>Agaricomycetidae</taxon>
        <taxon>Boletales</taxon>
        <taxon>Coniophorineae</taxon>
        <taxon>Serpulaceae</taxon>
        <taxon>Serpula</taxon>
    </lineage>
</organism>
<evidence type="ECO:0008006" key="3">
    <source>
        <dbReference type="Google" id="ProtNLM"/>
    </source>
</evidence>
<keyword evidence="2" id="KW-1185">Reference proteome</keyword>
<dbReference type="AlphaFoldDB" id="F8PRY7"/>